<dbReference type="SUPFAM" id="SSF109604">
    <property type="entry name" value="HD-domain/PDEase-like"/>
    <property type="match status" value="1"/>
</dbReference>
<dbReference type="PANTHER" id="PTHR45228">
    <property type="entry name" value="CYCLIC DI-GMP PHOSPHODIESTERASE TM_0186-RELATED"/>
    <property type="match status" value="1"/>
</dbReference>
<dbReference type="InterPro" id="IPR052020">
    <property type="entry name" value="Cyclic_di-GMP/3'3'-cGAMP_PDE"/>
</dbReference>
<gene>
    <name evidence="2" type="ORF">ACJ41P_32550</name>
</gene>
<keyword evidence="2" id="KW-0378">Hydrolase</keyword>
<feature type="domain" description="HD-GYP" evidence="1">
    <location>
        <begin position="1"/>
        <end position="87"/>
    </location>
</feature>
<comment type="caution">
    <text evidence="2">The sequence shown here is derived from an EMBL/GenBank/DDBJ whole genome shotgun (WGS) entry which is preliminary data.</text>
</comment>
<dbReference type="Gene3D" id="1.10.3210.10">
    <property type="entry name" value="Hypothetical protein af1432"/>
    <property type="match status" value="1"/>
</dbReference>
<dbReference type="InterPro" id="IPR037522">
    <property type="entry name" value="HD_GYP_dom"/>
</dbReference>
<dbReference type="PANTHER" id="PTHR45228:SF1">
    <property type="entry name" value="CYCLIC DI-GMP PHOSPHODIESTERASE TM_0186"/>
    <property type="match status" value="1"/>
</dbReference>
<dbReference type="EMBL" id="JBJLSN010000106">
    <property type="protein sequence ID" value="MFL7905894.1"/>
    <property type="molecule type" value="Genomic_DNA"/>
</dbReference>
<dbReference type="Proteomes" id="UP001628281">
    <property type="component" value="Unassembled WGS sequence"/>
</dbReference>
<keyword evidence="3" id="KW-1185">Reference proteome</keyword>
<dbReference type="GO" id="GO:0016787">
    <property type="term" value="F:hydrolase activity"/>
    <property type="evidence" value="ECO:0007669"/>
    <property type="project" value="UniProtKB-KW"/>
</dbReference>
<evidence type="ECO:0000313" key="3">
    <source>
        <dbReference type="Proteomes" id="UP001628281"/>
    </source>
</evidence>
<evidence type="ECO:0000259" key="1">
    <source>
        <dbReference type="PROSITE" id="PS51832"/>
    </source>
</evidence>
<name>A0ABW8VHH2_9PROT</name>
<accession>A0ABW8VHH2</accession>
<proteinExistence type="predicted"/>
<sequence length="114" mass="12755">MWTRLRFEYGKGIPIDHVAISLEARIVAVADMFDAHTSERPYKGVWTNDAAAAFLQEQAGRKFDPDCVAALLADISAIEAIQQQFRDIPSGLLMPGRWRRSRSPLGRGLSITRL</sequence>
<protein>
    <submittedName>
        <fullName evidence="2">HD-GYP domain-containing protein</fullName>
        <ecNumber evidence="2">3.1.4.-</ecNumber>
    </submittedName>
</protein>
<dbReference type="RefSeq" id="WP_407825999.1">
    <property type="nucleotide sequence ID" value="NZ_JBJLSN010000106.1"/>
</dbReference>
<reference evidence="2 3" key="1">
    <citation type="submission" date="2024-11" db="EMBL/GenBank/DDBJ databases">
        <title>Draft genome sequences of two bacteria associated to sugarcane roots in Colombia.</title>
        <authorList>
            <person name="Pardo-Diaz S."/>
            <person name="Masmela-Mendoza J."/>
            <person name="Delgadillo-Duran P."/>
            <person name="Bautista E.J."/>
            <person name="Rojas-Tapias D.F."/>
        </authorList>
    </citation>
    <scope>NUCLEOTIDE SEQUENCE [LARGE SCALE GENOMIC DNA]</scope>
    <source>
        <strain evidence="2 3">Ap18</strain>
    </source>
</reference>
<evidence type="ECO:0000313" key="2">
    <source>
        <dbReference type="EMBL" id="MFL7905894.1"/>
    </source>
</evidence>
<dbReference type="Pfam" id="PF13487">
    <property type="entry name" value="HD_5"/>
    <property type="match status" value="1"/>
</dbReference>
<dbReference type="PROSITE" id="PS51832">
    <property type="entry name" value="HD_GYP"/>
    <property type="match status" value="1"/>
</dbReference>
<organism evidence="2 3">
    <name type="scientific">Azospirillum argentinense</name>
    <dbReference type="NCBI Taxonomy" id="2970906"/>
    <lineage>
        <taxon>Bacteria</taxon>
        <taxon>Pseudomonadati</taxon>
        <taxon>Pseudomonadota</taxon>
        <taxon>Alphaproteobacteria</taxon>
        <taxon>Rhodospirillales</taxon>
        <taxon>Azospirillaceae</taxon>
        <taxon>Azospirillum</taxon>
    </lineage>
</organism>
<dbReference type="EC" id="3.1.4.-" evidence="2"/>